<evidence type="ECO:0000313" key="3">
    <source>
        <dbReference type="Proteomes" id="UP000241818"/>
    </source>
</evidence>
<gene>
    <name evidence="2" type="ORF">M430DRAFT_14506</name>
</gene>
<dbReference type="GeneID" id="36571007"/>
<feature type="region of interest" description="Disordered" evidence="1">
    <location>
        <begin position="111"/>
        <end position="133"/>
    </location>
</feature>
<feature type="region of interest" description="Disordered" evidence="1">
    <location>
        <begin position="1"/>
        <end position="40"/>
    </location>
</feature>
<sequence length="430" mass="47401">MGLPIFVVPTEPDAASKAAEKVTSGPRSSIRRQRTVRGPHARLAAETRRRRMLGLVTGFNGNGDYEVWEGQRTSPPHESGIPPVASSQAPGPRMFDDERMRLRDTLSFERQHTTNMEADGPLLPPAPESRDYHPVALSPEAQREVLRIHEIRRNLQRLARRRTAPTPPYTETDIALIARVGTDSPRPASLTPTLSPSRQLTLQDLEASMTFGRPSLERHDFTVREAPNTSDRSARPTLSERIQALTRVSSHFERSRRFLRQQRLDGLGDRDRSLSPDGVNAWDTLLTSITPDPQPPSAGSSFASASAAAAAVSGSADSDPGPASPSIPSLAPVDDPSALRDCDISDSGSNTEEEEEDIFELHGANLGTMRIIRPFRLSWADVATARPGRTSTEDTEHLGGMQRIISRLAERDDIPEEWWRMAGLRREPTS</sequence>
<organism evidence="2 3">
    <name type="scientific">Amorphotheca resinae ATCC 22711</name>
    <dbReference type="NCBI Taxonomy" id="857342"/>
    <lineage>
        <taxon>Eukaryota</taxon>
        <taxon>Fungi</taxon>
        <taxon>Dikarya</taxon>
        <taxon>Ascomycota</taxon>
        <taxon>Pezizomycotina</taxon>
        <taxon>Leotiomycetes</taxon>
        <taxon>Helotiales</taxon>
        <taxon>Amorphothecaceae</taxon>
        <taxon>Amorphotheca</taxon>
    </lineage>
</organism>
<evidence type="ECO:0000313" key="2">
    <source>
        <dbReference type="EMBL" id="PSS27217.1"/>
    </source>
</evidence>
<feature type="region of interest" description="Disordered" evidence="1">
    <location>
        <begin position="217"/>
        <end position="238"/>
    </location>
</feature>
<dbReference type="OrthoDB" id="3946700at2759"/>
<dbReference type="EMBL" id="KZ679006">
    <property type="protein sequence ID" value="PSS27217.1"/>
    <property type="molecule type" value="Genomic_DNA"/>
</dbReference>
<reference evidence="2 3" key="1">
    <citation type="journal article" date="2018" name="New Phytol.">
        <title>Comparative genomics and transcriptomics depict ericoid mycorrhizal fungi as versatile saprotrophs and plant mutualists.</title>
        <authorList>
            <person name="Martino E."/>
            <person name="Morin E."/>
            <person name="Grelet G.A."/>
            <person name="Kuo A."/>
            <person name="Kohler A."/>
            <person name="Daghino S."/>
            <person name="Barry K.W."/>
            <person name="Cichocki N."/>
            <person name="Clum A."/>
            <person name="Dockter R.B."/>
            <person name="Hainaut M."/>
            <person name="Kuo R.C."/>
            <person name="LaButti K."/>
            <person name="Lindahl B.D."/>
            <person name="Lindquist E.A."/>
            <person name="Lipzen A."/>
            <person name="Khouja H.R."/>
            <person name="Magnuson J."/>
            <person name="Murat C."/>
            <person name="Ohm R.A."/>
            <person name="Singer S.W."/>
            <person name="Spatafora J.W."/>
            <person name="Wang M."/>
            <person name="Veneault-Fourrey C."/>
            <person name="Henrissat B."/>
            <person name="Grigoriev I.V."/>
            <person name="Martin F.M."/>
            <person name="Perotto S."/>
        </authorList>
    </citation>
    <scope>NUCLEOTIDE SEQUENCE [LARGE SCALE GENOMIC DNA]</scope>
    <source>
        <strain evidence="2 3">ATCC 22711</strain>
    </source>
</reference>
<dbReference type="AlphaFoldDB" id="A0A2T3BCS7"/>
<keyword evidence="3" id="KW-1185">Reference proteome</keyword>
<dbReference type="Proteomes" id="UP000241818">
    <property type="component" value="Unassembled WGS sequence"/>
</dbReference>
<dbReference type="RefSeq" id="XP_024724742.1">
    <property type="nucleotide sequence ID" value="XM_024862926.1"/>
</dbReference>
<feature type="region of interest" description="Disordered" evidence="1">
    <location>
        <begin position="313"/>
        <end position="355"/>
    </location>
</feature>
<proteinExistence type="predicted"/>
<feature type="compositionally biased region" description="Basic residues" evidence="1">
    <location>
        <begin position="29"/>
        <end position="40"/>
    </location>
</feature>
<evidence type="ECO:0000256" key="1">
    <source>
        <dbReference type="SAM" id="MobiDB-lite"/>
    </source>
</evidence>
<accession>A0A2T3BCS7</accession>
<feature type="region of interest" description="Disordered" evidence="1">
    <location>
        <begin position="71"/>
        <end position="94"/>
    </location>
</feature>
<feature type="compositionally biased region" description="Low complexity" evidence="1">
    <location>
        <begin position="313"/>
        <end position="329"/>
    </location>
</feature>
<dbReference type="InParanoid" id="A0A2T3BCS7"/>
<name>A0A2T3BCS7_AMORE</name>
<protein>
    <submittedName>
        <fullName evidence="2">Uncharacterized protein</fullName>
    </submittedName>
</protein>